<dbReference type="OrthoDB" id="7185556at2"/>
<feature type="compositionally biased region" description="Basic and acidic residues" evidence="1">
    <location>
        <begin position="200"/>
        <end position="210"/>
    </location>
</feature>
<dbReference type="eggNOG" id="ENOG5033EZ3">
    <property type="taxonomic scope" value="Bacteria"/>
</dbReference>
<dbReference type="PATRIC" id="fig|1292034.3.peg.3161"/>
<dbReference type="AlphaFoldDB" id="R0EFS9"/>
<gene>
    <name evidence="2" type="ORF">OR37_03184</name>
</gene>
<evidence type="ECO:0000256" key="1">
    <source>
        <dbReference type="SAM" id="MobiDB-lite"/>
    </source>
</evidence>
<feature type="region of interest" description="Disordered" evidence="1">
    <location>
        <begin position="200"/>
        <end position="224"/>
    </location>
</feature>
<proteinExistence type="predicted"/>
<comment type="caution">
    <text evidence="2">The sequence shown here is derived from an EMBL/GenBank/DDBJ whole genome shotgun (WGS) entry which is preliminary data.</text>
</comment>
<organism evidence="2 3">
    <name type="scientific">Caulobacter vibrioides OR37</name>
    <dbReference type="NCBI Taxonomy" id="1292034"/>
    <lineage>
        <taxon>Bacteria</taxon>
        <taxon>Pseudomonadati</taxon>
        <taxon>Pseudomonadota</taxon>
        <taxon>Alphaproteobacteria</taxon>
        <taxon>Caulobacterales</taxon>
        <taxon>Caulobacteraceae</taxon>
        <taxon>Caulobacter</taxon>
    </lineage>
</organism>
<protein>
    <submittedName>
        <fullName evidence="2">Uncharacterized protein</fullName>
    </submittedName>
</protein>
<dbReference type="RefSeq" id="WP_004621984.1">
    <property type="nucleotide sequence ID" value="NZ_APMP01000024.1"/>
</dbReference>
<sequence precursor="true">MVSTSLVAGLITLAQGRVSAGATAKVAKGAEKAKADSALDQVKAQARADRKTRIGDAKDQARARVQRLIEQMKLLKKLYADDPKKMAKALAEAAKELQGAVKDYAAAAKDSGEMFADDFKSLPDAAANPDAAASARKTLEDEAKAEAAGDMDFIKLVRGLGADLKDLLLTARTKAALTMKEKFEETDDYKDAEKGLKDLGKSVDDLDQQVRSDMPPGSLMTLAA</sequence>
<accession>R0EFS9</accession>
<keyword evidence="3" id="KW-1185">Reference proteome</keyword>
<dbReference type="STRING" id="1292034.OR37_03184"/>
<reference evidence="2 3" key="1">
    <citation type="journal article" date="2013" name="Genome Announc.">
        <title>Draft Genome Sequence for Caulobacter sp. Strain OR37, a Bacterium Tolerant to Heavy Metals.</title>
        <authorList>
            <person name="Utturkar S.M."/>
            <person name="Bollmann A."/>
            <person name="Brzoska R.M."/>
            <person name="Klingeman D.M."/>
            <person name="Epstein S.E."/>
            <person name="Palumbo A.V."/>
            <person name="Brown S.D."/>
        </authorList>
    </citation>
    <scope>NUCLEOTIDE SEQUENCE [LARGE SCALE GENOMIC DNA]</scope>
    <source>
        <strain evidence="2 3">OR37</strain>
    </source>
</reference>
<dbReference type="Proteomes" id="UP000013063">
    <property type="component" value="Unassembled WGS sequence"/>
</dbReference>
<evidence type="ECO:0000313" key="3">
    <source>
        <dbReference type="Proteomes" id="UP000013063"/>
    </source>
</evidence>
<dbReference type="EMBL" id="APMP01000024">
    <property type="protein sequence ID" value="ENZ80909.1"/>
    <property type="molecule type" value="Genomic_DNA"/>
</dbReference>
<name>R0EFS9_CAUVI</name>
<evidence type="ECO:0000313" key="2">
    <source>
        <dbReference type="EMBL" id="ENZ80909.1"/>
    </source>
</evidence>